<dbReference type="RefSeq" id="WP_035027591.1">
    <property type="nucleotide sequence ID" value="NZ_KK073891.1"/>
</dbReference>
<dbReference type="Pfam" id="PF14486">
    <property type="entry name" value="DUF4432"/>
    <property type="match status" value="2"/>
</dbReference>
<dbReference type="GO" id="GO:0030246">
    <property type="term" value="F:carbohydrate binding"/>
    <property type="evidence" value="ECO:0007669"/>
    <property type="project" value="InterPro"/>
</dbReference>
<dbReference type="InterPro" id="IPR014718">
    <property type="entry name" value="GH-type_carb-bd"/>
</dbReference>
<organism evidence="1 3">
    <name type="scientific">Aquamicrobium defluvii</name>
    <dbReference type="NCBI Taxonomy" id="69279"/>
    <lineage>
        <taxon>Bacteria</taxon>
        <taxon>Pseudomonadati</taxon>
        <taxon>Pseudomonadota</taxon>
        <taxon>Alphaproteobacteria</taxon>
        <taxon>Hyphomicrobiales</taxon>
        <taxon>Phyllobacteriaceae</taxon>
        <taxon>Aquamicrobium</taxon>
    </lineage>
</organism>
<dbReference type="CDD" id="cd09269">
    <property type="entry name" value="deoxyribose_mutarotase"/>
    <property type="match status" value="1"/>
</dbReference>
<reference evidence="1 3" key="1">
    <citation type="submission" date="2014-02" db="EMBL/GenBank/DDBJ databases">
        <title>Aquamicrobium defluvii Genome sequencing.</title>
        <authorList>
            <person name="Wang X."/>
        </authorList>
    </citation>
    <scope>NUCLEOTIDE SEQUENCE [LARGE SCALE GENOMIC DNA]</scope>
    <source>
        <strain evidence="1 3">W13Z1</strain>
    </source>
</reference>
<protein>
    <submittedName>
        <fullName evidence="1">Deoxyribose mutarotase</fullName>
    </submittedName>
    <submittedName>
        <fullName evidence="2">Monosaccharide-transporting ATPase</fullName>
    </submittedName>
</protein>
<evidence type="ECO:0000313" key="2">
    <source>
        <dbReference type="EMBL" id="TDR35227.1"/>
    </source>
</evidence>
<evidence type="ECO:0000313" key="4">
    <source>
        <dbReference type="Proteomes" id="UP000294958"/>
    </source>
</evidence>
<evidence type="ECO:0000313" key="3">
    <source>
        <dbReference type="Proteomes" id="UP000019849"/>
    </source>
</evidence>
<evidence type="ECO:0000313" key="1">
    <source>
        <dbReference type="EMBL" id="EXL05385.1"/>
    </source>
</evidence>
<dbReference type="Proteomes" id="UP000019849">
    <property type="component" value="Unassembled WGS sequence"/>
</dbReference>
<dbReference type="Gene3D" id="2.70.98.10">
    <property type="match status" value="1"/>
</dbReference>
<dbReference type="InterPro" id="IPR027839">
    <property type="entry name" value="DUF4432"/>
</dbReference>
<accession>A0A011VAA4</accession>
<reference evidence="2 4" key="2">
    <citation type="submission" date="2019-03" db="EMBL/GenBank/DDBJ databases">
        <title>Genomic Encyclopedia of Type Strains, Phase IV (KMG-IV): sequencing the most valuable type-strain genomes for metagenomic binning, comparative biology and taxonomic classification.</title>
        <authorList>
            <person name="Goeker M."/>
        </authorList>
    </citation>
    <scope>NUCLEOTIDE SEQUENCE [LARGE SCALE GENOMIC DNA]</scope>
    <source>
        <strain evidence="2 4">DSM 11603</strain>
    </source>
</reference>
<dbReference type="eggNOG" id="COG2017">
    <property type="taxonomic scope" value="Bacteria"/>
</dbReference>
<gene>
    <name evidence="1" type="ORF">BG36_07200</name>
    <name evidence="2" type="ORF">DES43_11033</name>
</gene>
<dbReference type="OrthoDB" id="146552at2"/>
<dbReference type="Proteomes" id="UP000294958">
    <property type="component" value="Unassembled WGS sequence"/>
</dbReference>
<dbReference type="PATRIC" id="fig|69279.3.peg.2828"/>
<name>A0A011VAA4_9HYPH</name>
<dbReference type="HOGENOM" id="CLU_070797_0_0_5"/>
<dbReference type="EMBL" id="JENY01000019">
    <property type="protein sequence ID" value="EXL05385.1"/>
    <property type="molecule type" value="Genomic_DNA"/>
</dbReference>
<dbReference type="EMBL" id="SNZF01000010">
    <property type="protein sequence ID" value="TDR35227.1"/>
    <property type="molecule type" value="Genomic_DNA"/>
</dbReference>
<comment type="caution">
    <text evidence="1">The sequence shown here is derived from an EMBL/GenBank/DDBJ whole genome shotgun (WGS) entry which is preliminary data.</text>
</comment>
<dbReference type="STRING" id="69279.BG36_07200"/>
<sequence length="368" mass="40217">MSAVAGDTVLHLQPDVFPASGERLIAESGAFSVTAFRYPSSVEGLRIANARGHVVVLPFLGQMIWDAVFDGRRLTMGNVFPYPRNGASILETYGAFAYHAGVLRNGTPGPQDTHPLHGEMPVTRMDSAHLRFGHDAGGGFVEVGGHAEYVMGFGPHYVARPRVRLHADSGLIDVEMVVENLSAHEMELMYMLHANFDFVAGAQIHQPAGYSSQSTVVRKTIPGHVTPSRAFLELLEDLGRNPARMRRLDEPELYSPEQVFYIRGLGRDAEGRTRLVMELPGRDAFSVSYRPQDLPHCVRWILNDGDAQVAAFALPSTCEPEGYTAEKAKGHVRLLAPGEVARFPVKLGYLSAAEAPDAISEINDMNEG</sequence>
<proteinExistence type="predicted"/>
<dbReference type="AlphaFoldDB" id="A0A011VAA4"/>
<keyword evidence="4" id="KW-1185">Reference proteome</keyword>